<evidence type="ECO:0000313" key="9">
    <source>
        <dbReference type="Proteomes" id="UP000184383"/>
    </source>
</evidence>
<dbReference type="PRINTS" id="PR00755">
    <property type="entry name" value="AFLATOXINBRP"/>
</dbReference>
<reference evidence="9" key="1">
    <citation type="journal article" date="2017" name="Genome Biol.">
        <title>Comparative genomics reveals high biological diversity and specific adaptations in the industrially and medically important fungal genus Aspergillus.</title>
        <authorList>
            <person name="de Vries R.P."/>
            <person name="Riley R."/>
            <person name="Wiebenga A."/>
            <person name="Aguilar-Osorio G."/>
            <person name="Amillis S."/>
            <person name="Uchima C.A."/>
            <person name="Anderluh G."/>
            <person name="Asadollahi M."/>
            <person name="Askin M."/>
            <person name="Barry K."/>
            <person name="Battaglia E."/>
            <person name="Bayram O."/>
            <person name="Benocci T."/>
            <person name="Braus-Stromeyer S.A."/>
            <person name="Caldana C."/>
            <person name="Canovas D."/>
            <person name="Cerqueira G.C."/>
            <person name="Chen F."/>
            <person name="Chen W."/>
            <person name="Choi C."/>
            <person name="Clum A."/>
            <person name="Dos Santos R.A."/>
            <person name="Damasio A.R."/>
            <person name="Diallinas G."/>
            <person name="Emri T."/>
            <person name="Fekete E."/>
            <person name="Flipphi M."/>
            <person name="Freyberg S."/>
            <person name="Gallo A."/>
            <person name="Gournas C."/>
            <person name="Habgood R."/>
            <person name="Hainaut M."/>
            <person name="Harispe M.L."/>
            <person name="Henrissat B."/>
            <person name="Hilden K.S."/>
            <person name="Hope R."/>
            <person name="Hossain A."/>
            <person name="Karabika E."/>
            <person name="Karaffa L."/>
            <person name="Karanyi Z."/>
            <person name="Krasevec N."/>
            <person name="Kuo A."/>
            <person name="Kusch H."/>
            <person name="LaButti K."/>
            <person name="Lagendijk E.L."/>
            <person name="Lapidus A."/>
            <person name="Levasseur A."/>
            <person name="Lindquist E."/>
            <person name="Lipzen A."/>
            <person name="Logrieco A.F."/>
            <person name="MacCabe A."/>
            <person name="Maekelae M.R."/>
            <person name="Malavazi I."/>
            <person name="Melin P."/>
            <person name="Meyer V."/>
            <person name="Mielnichuk N."/>
            <person name="Miskei M."/>
            <person name="Molnar A.P."/>
            <person name="Mule G."/>
            <person name="Ngan C.Y."/>
            <person name="Orejas M."/>
            <person name="Orosz E."/>
            <person name="Ouedraogo J.P."/>
            <person name="Overkamp K.M."/>
            <person name="Park H.-S."/>
            <person name="Perrone G."/>
            <person name="Piumi F."/>
            <person name="Punt P.J."/>
            <person name="Ram A.F."/>
            <person name="Ramon A."/>
            <person name="Rauscher S."/>
            <person name="Record E."/>
            <person name="Riano-Pachon D.M."/>
            <person name="Robert V."/>
            <person name="Roehrig J."/>
            <person name="Ruller R."/>
            <person name="Salamov A."/>
            <person name="Salih N.S."/>
            <person name="Samson R.A."/>
            <person name="Sandor E."/>
            <person name="Sanguinetti M."/>
            <person name="Schuetze T."/>
            <person name="Sepcic K."/>
            <person name="Shelest E."/>
            <person name="Sherlock G."/>
            <person name="Sophianopoulou V."/>
            <person name="Squina F.M."/>
            <person name="Sun H."/>
            <person name="Susca A."/>
            <person name="Todd R.B."/>
            <person name="Tsang A."/>
            <person name="Unkles S.E."/>
            <person name="van de Wiele N."/>
            <person name="van Rossen-Uffink D."/>
            <person name="Oliveira J.V."/>
            <person name="Vesth T.C."/>
            <person name="Visser J."/>
            <person name="Yu J.-H."/>
            <person name="Zhou M."/>
            <person name="Andersen M.R."/>
            <person name="Archer D.B."/>
            <person name="Baker S.E."/>
            <person name="Benoit I."/>
            <person name="Brakhage A.A."/>
            <person name="Braus G.H."/>
            <person name="Fischer R."/>
            <person name="Frisvad J.C."/>
            <person name="Goldman G.H."/>
            <person name="Houbraken J."/>
            <person name="Oakley B."/>
            <person name="Pocsi I."/>
            <person name="Scazzocchio C."/>
            <person name="Seiboth B."/>
            <person name="vanKuyk P.A."/>
            <person name="Wortman J."/>
            <person name="Dyer P.S."/>
            <person name="Grigoriev I.V."/>
        </authorList>
    </citation>
    <scope>NUCLEOTIDE SEQUENCE [LARGE SCALE GENOMIC DNA]</scope>
    <source>
        <strain evidence="9">DTO 134E9</strain>
    </source>
</reference>
<dbReference type="InterPro" id="IPR001138">
    <property type="entry name" value="Zn2Cys6_DnaBD"/>
</dbReference>
<dbReference type="PANTHER" id="PTHR31069">
    <property type="entry name" value="OLEATE-ACTIVATED TRANSCRIPTION FACTOR 1-RELATED"/>
    <property type="match status" value="1"/>
</dbReference>
<sequence>MTTLQPSLAPLARRRIALAGPKLRDSCNSCAASKIKCTKEKPTCARCAKRGIACRYFETKRAGRKQGSRQPSNPPVSFPAQVAQHAVSGRTSSDHDLLASPGVLQLSTRPPSVGYPDIFSDAPSLVDPSKTMTTPPTTFDGHFEDFLAASSIPFSVVDIPDASDLPDSYHFNDPAQIGSLLDLDKTTPLLTPDNASSSMETAVFPESRPSSSALPQEILDSRRPSIIGGLDSRPTGSFLGRALNLLKQLPSPASTSHVSRGQGFENHPPTIQSVINDNEQTVQAVSDILEYQSAHDGYLLAILSIIILKVLGWYAAVVRQTPGLDHHPEHGRRSPTMVDNNYCVDDEDQGRMAAQQVLSKLHRIQRVINILSQRFKALRGHGEPPNSSSSSSDSFDIFSNTESLFPFSNSILEQFEVDLRNRLRNLSSETVDILSQG</sequence>
<feature type="domain" description="Zn(2)-C6 fungal-type" evidence="7">
    <location>
        <begin position="26"/>
        <end position="56"/>
    </location>
</feature>
<keyword evidence="2" id="KW-0805">Transcription regulation</keyword>
<keyword evidence="9" id="KW-1185">Reference proteome</keyword>
<keyword evidence="3" id="KW-0238">DNA-binding</keyword>
<dbReference type="OrthoDB" id="2943660at2759"/>
<evidence type="ECO:0000259" key="7">
    <source>
        <dbReference type="PROSITE" id="PS50048"/>
    </source>
</evidence>
<feature type="region of interest" description="Disordered" evidence="6">
    <location>
        <begin position="252"/>
        <end position="272"/>
    </location>
</feature>
<proteinExistence type="predicted"/>
<dbReference type="InterPro" id="IPR013700">
    <property type="entry name" value="AflR"/>
</dbReference>
<protein>
    <recommendedName>
        <fullName evidence="7">Zn(2)-C6 fungal-type domain-containing protein</fullName>
    </recommendedName>
</protein>
<dbReference type="GO" id="GO:0008270">
    <property type="term" value="F:zinc ion binding"/>
    <property type="evidence" value="ECO:0007669"/>
    <property type="project" value="InterPro"/>
</dbReference>
<organism evidence="8 9">
    <name type="scientific">Aspergillus wentii DTO 134E9</name>
    <dbReference type="NCBI Taxonomy" id="1073089"/>
    <lineage>
        <taxon>Eukaryota</taxon>
        <taxon>Fungi</taxon>
        <taxon>Dikarya</taxon>
        <taxon>Ascomycota</taxon>
        <taxon>Pezizomycotina</taxon>
        <taxon>Eurotiomycetes</taxon>
        <taxon>Eurotiomycetidae</taxon>
        <taxon>Eurotiales</taxon>
        <taxon>Aspergillaceae</taxon>
        <taxon>Aspergillus</taxon>
        <taxon>Aspergillus subgen. Cremei</taxon>
    </lineage>
</organism>
<dbReference type="VEuPathDB" id="FungiDB:ASPWEDRAFT_34262"/>
<dbReference type="RefSeq" id="XP_040694462.1">
    <property type="nucleotide sequence ID" value="XM_040833959.1"/>
</dbReference>
<evidence type="ECO:0000256" key="1">
    <source>
        <dbReference type="ARBA" id="ARBA00022723"/>
    </source>
</evidence>
<dbReference type="PANTHER" id="PTHR31069:SF31">
    <property type="entry name" value="MONODICTYPHENONE CLUSTER TRANSCRIPTION FACTOR-RELATED"/>
    <property type="match status" value="1"/>
</dbReference>
<evidence type="ECO:0000256" key="2">
    <source>
        <dbReference type="ARBA" id="ARBA00023015"/>
    </source>
</evidence>
<dbReference type="Gene3D" id="4.10.240.10">
    <property type="entry name" value="Zn(2)-C6 fungal-type DNA-binding domain"/>
    <property type="match status" value="1"/>
</dbReference>
<dbReference type="GO" id="GO:0045122">
    <property type="term" value="P:aflatoxin biosynthetic process"/>
    <property type="evidence" value="ECO:0007669"/>
    <property type="project" value="InterPro"/>
</dbReference>
<dbReference type="SUPFAM" id="SSF57701">
    <property type="entry name" value="Zn2/Cys6 DNA-binding domain"/>
    <property type="match status" value="1"/>
</dbReference>
<dbReference type="GO" id="GO:0000981">
    <property type="term" value="F:DNA-binding transcription factor activity, RNA polymerase II-specific"/>
    <property type="evidence" value="ECO:0007669"/>
    <property type="project" value="InterPro"/>
</dbReference>
<dbReference type="CDD" id="cd00067">
    <property type="entry name" value="GAL4"/>
    <property type="match status" value="1"/>
</dbReference>
<dbReference type="GeneID" id="63749807"/>
<keyword evidence="1" id="KW-0479">Metal-binding</keyword>
<dbReference type="SMART" id="SM00066">
    <property type="entry name" value="GAL4"/>
    <property type="match status" value="1"/>
</dbReference>
<dbReference type="GO" id="GO:0003677">
    <property type="term" value="F:DNA binding"/>
    <property type="evidence" value="ECO:0007669"/>
    <property type="project" value="UniProtKB-KW"/>
</dbReference>
<dbReference type="InterPro" id="IPR036864">
    <property type="entry name" value="Zn2-C6_fun-type_DNA-bd_sf"/>
</dbReference>
<accession>A0A1L9S0U4</accession>
<dbReference type="STRING" id="1073089.A0A1L9S0U4"/>
<dbReference type="EMBL" id="KV878209">
    <property type="protein sequence ID" value="OJJ40786.1"/>
    <property type="molecule type" value="Genomic_DNA"/>
</dbReference>
<dbReference type="Pfam" id="PF00172">
    <property type="entry name" value="Zn_clus"/>
    <property type="match status" value="1"/>
</dbReference>
<evidence type="ECO:0000256" key="4">
    <source>
        <dbReference type="ARBA" id="ARBA00023163"/>
    </source>
</evidence>
<dbReference type="Proteomes" id="UP000184383">
    <property type="component" value="Unassembled WGS sequence"/>
</dbReference>
<dbReference type="GO" id="GO:0005634">
    <property type="term" value="C:nucleus"/>
    <property type="evidence" value="ECO:0007669"/>
    <property type="project" value="InterPro"/>
</dbReference>
<dbReference type="AlphaFoldDB" id="A0A1L9S0U4"/>
<name>A0A1L9S0U4_ASPWE</name>
<dbReference type="InterPro" id="IPR050675">
    <property type="entry name" value="OAF3"/>
</dbReference>
<feature type="region of interest" description="Disordered" evidence="6">
    <location>
        <begin position="61"/>
        <end position="95"/>
    </location>
</feature>
<evidence type="ECO:0000256" key="6">
    <source>
        <dbReference type="SAM" id="MobiDB-lite"/>
    </source>
</evidence>
<evidence type="ECO:0000313" key="8">
    <source>
        <dbReference type="EMBL" id="OJJ40786.1"/>
    </source>
</evidence>
<keyword evidence="4" id="KW-0804">Transcription</keyword>
<evidence type="ECO:0000256" key="5">
    <source>
        <dbReference type="ARBA" id="ARBA00023242"/>
    </source>
</evidence>
<keyword evidence="5" id="KW-0539">Nucleus</keyword>
<dbReference type="PROSITE" id="PS50048">
    <property type="entry name" value="ZN2_CY6_FUNGAL_2"/>
    <property type="match status" value="1"/>
</dbReference>
<gene>
    <name evidence="8" type="ORF">ASPWEDRAFT_34262</name>
</gene>
<evidence type="ECO:0000256" key="3">
    <source>
        <dbReference type="ARBA" id="ARBA00023125"/>
    </source>
</evidence>
<dbReference type="Pfam" id="PF08493">
    <property type="entry name" value="AflR"/>
    <property type="match status" value="1"/>
</dbReference>
<dbReference type="PROSITE" id="PS00463">
    <property type="entry name" value="ZN2_CY6_FUNGAL_1"/>
    <property type="match status" value="1"/>
</dbReference>